<evidence type="ECO:0000256" key="3">
    <source>
        <dbReference type="ARBA" id="ARBA00022630"/>
    </source>
</evidence>
<reference evidence="8 9" key="1">
    <citation type="submission" date="2017-07" db="EMBL/GenBank/DDBJ databases">
        <title>First draft Genome Sequence of Nocardia cerradoensis isolated from human infection.</title>
        <authorList>
            <person name="Carrasco G."/>
        </authorList>
    </citation>
    <scope>NUCLEOTIDE SEQUENCE [LARGE SCALE GENOMIC DNA]</scope>
    <source>
        <strain evidence="8 9">CNM20130759</strain>
    </source>
</reference>
<dbReference type="InterPro" id="IPR013786">
    <property type="entry name" value="AcylCoA_DH/ox_N"/>
</dbReference>
<dbReference type="PANTHER" id="PTHR43884">
    <property type="entry name" value="ACYL-COA DEHYDROGENASE"/>
    <property type="match status" value="1"/>
</dbReference>
<feature type="domain" description="Acyl-CoA dehydrogenase/oxidase C-terminal" evidence="6">
    <location>
        <begin position="220"/>
        <end position="365"/>
    </location>
</feature>
<dbReference type="InterPro" id="IPR009075">
    <property type="entry name" value="AcylCo_DH/oxidase_C"/>
</dbReference>
<dbReference type="PANTHER" id="PTHR43884:SF20">
    <property type="entry name" value="ACYL-COA DEHYDROGENASE FADE28"/>
    <property type="match status" value="1"/>
</dbReference>
<dbReference type="GeneID" id="66723537"/>
<dbReference type="Gene3D" id="2.40.110.10">
    <property type="entry name" value="Butyryl-CoA Dehydrogenase, subunit A, domain 2"/>
    <property type="match status" value="1"/>
</dbReference>
<sequence length="373" mass="40253">MYGVRSAEQQELAAAVRKLLQERSSESAVRATMDAAEGYDRELATLMAEQMGLHGIAIPEEYGGAGFGFLELSVILEEMGRVLLCGPFFSSVVLFATALLESGDDDACRTWLPQIAAGRLVGTAAIAEDAGGWDEQSIRLAARREGEHYLLSGRERHVLDGASAEAIVVAARLPEGVGLFIVDTDLGLRRTAVPTLDRTRRQATLDFADTPARLLAGPAQGRAVLRRILDRAAVALACEQVGGAERVLEMAVGYAKTRHQFDRPIGSFQAIKHTCADMLVAVESARSAARCAAEAVAANDPDLELLAGLAKTVCSETFSLCARDNIQIHGGIGFTWEHPAHLYYKRAKSGEAHFGTPRYHRERLALRTETLPA</sequence>
<keyword evidence="9" id="KW-1185">Reference proteome</keyword>
<accession>A0A231H2V6</accession>
<dbReference type="EMBL" id="NGAF01000010">
    <property type="protein sequence ID" value="OXR43157.1"/>
    <property type="molecule type" value="Genomic_DNA"/>
</dbReference>
<dbReference type="InterPro" id="IPR046373">
    <property type="entry name" value="Acyl-CoA_Oxase/DH_mid-dom_sf"/>
</dbReference>
<proteinExistence type="inferred from homology"/>
<dbReference type="SUPFAM" id="SSF47203">
    <property type="entry name" value="Acyl-CoA dehydrogenase C-terminal domain-like"/>
    <property type="match status" value="1"/>
</dbReference>
<evidence type="ECO:0000256" key="4">
    <source>
        <dbReference type="ARBA" id="ARBA00022827"/>
    </source>
</evidence>
<dbReference type="InterPro" id="IPR037069">
    <property type="entry name" value="AcylCoA_DH/ox_N_sf"/>
</dbReference>
<keyword evidence="5 8" id="KW-0560">Oxidoreductase</keyword>
<keyword evidence="4" id="KW-0274">FAD</keyword>
<feature type="domain" description="Acyl-CoA dehydrogenase/oxidase N-terminal" evidence="7">
    <location>
        <begin position="6"/>
        <end position="118"/>
    </location>
</feature>
<dbReference type="Pfam" id="PF00441">
    <property type="entry name" value="Acyl-CoA_dh_1"/>
    <property type="match status" value="1"/>
</dbReference>
<evidence type="ECO:0000259" key="7">
    <source>
        <dbReference type="Pfam" id="PF02771"/>
    </source>
</evidence>
<dbReference type="RefSeq" id="WP_063009787.1">
    <property type="nucleotide sequence ID" value="NZ_NGAF01000010.1"/>
</dbReference>
<dbReference type="AlphaFoldDB" id="A0A231H2V6"/>
<comment type="caution">
    <text evidence="8">The sequence shown here is derived from an EMBL/GenBank/DDBJ whole genome shotgun (WGS) entry which is preliminary data.</text>
</comment>
<evidence type="ECO:0000259" key="6">
    <source>
        <dbReference type="Pfam" id="PF00441"/>
    </source>
</evidence>
<organism evidence="8 9">
    <name type="scientific">Nocardia cerradoensis</name>
    <dbReference type="NCBI Taxonomy" id="85688"/>
    <lineage>
        <taxon>Bacteria</taxon>
        <taxon>Bacillati</taxon>
        <taxon>Actinomycetota</taxon>
        <taxon>Actinomycetes</taxon>
        <taxon>Mycobacteriales</taxon>
        <taxon>Nocardiaceae</taxon>
        <taxon>Nocardia</taxon>
    </lineage>
</organism>
<evidence type="ECO:0000313" key="9">
    <source>
        <dbReference type="Proteomes" id="UP000215506"/>
    </source>
</evidence>
<dbReference type="Gene3D" id="1.10.540.10">
    <property type="entry name" value="Acyl-CoA dehydrogenase/oxidase, N-terminal domain"/>
    <property type="match status" value="1"/>
</dbReference>
<dbReference type="SUPFAM" id="SSF56645">
    <property type="entry name" value="Acyl-CoA dehydrogenase NM domain-like"/>
    <property type="match status" value="1"/>
</dbReference>
<gene>
    <name evidence="8" type="ORF">B7C42_04579</name>
</gene>
<dbReference type="InterPro" id="IPR036250">
    <property type="entry name" value="AcylCo_DH-like_C"/>
</dbReference>
<dbReference type="GO" id="GO:0003995">
    <property type="term" value="F:acyl-CoA dehydrogenase activity"/>
    <property type="evidence" value="ECO:0007669"/>
    <property type="project" value="TreeGrafter"/>
</dbReference>
<keyword evidence="3" id="KW-0285">Flavoprotein</keyword>
<dbReference type="Pfam" id="PF02771">
    <property type="entry name" value="Acyl-CoA_dh_N"/>
    <property type="match status" value="1"/>
</dbReference>
<evidence type="ECO:0000256" key="1">
    <source>
        <dbReference type="ARBA" id="ARBA00001974"/>
    </source>
</evidence>
<dbReference type="InterPro" id="IPR009100">
    <property type="entry name" value="AcylCoA_DH/oxidase_NM_dom_sf"/>
</dbReference>
<evidence type="ECO:0000256" key="5">
    <source>
        <dbReference type="ARBA" id="ARBA00023002"/>
    </source>
</evidence>
<dbReference type="EC" id="1.3.99.-" evidence="8"/>
<evidence type="ECO:0000313" key="8">
    <source>
        <dbReference type="EMBL" id="OXR43157.1"/>
    </source>
</evidence>
<dbReference type="GO" id="GO:0050660">
    <property type="term" value="F:flavin adenine dinucleotide binding"/>
    <property type="evidence" value="ECO:0007669"/>
    <property type="project" value="InterPro"/>
</dbReference>
<evidence type="ECO:0000256" key="2">
    <source>
        <dbReference type="ARBA" id="ARBA00009347"/>
    </source>
</evidence>
<comment type="cofactor">
    <cofactor evidence="1">
        <name>FAD</name>
        <dbReference type="ChEBI" id="CHEBI:57692"/>
    </cofactor>
</comment>
<dbReference type="Gene3D" id="1.20.140.10">
    <property type="entry name" value="Butyryl-CoA Dehydrogenase, subunit A, domain 3"/>
    <property type="match status" value="1"/>
</dbReference>
<name>A0A231H2V6_9NOCA</name>
<protein>
    <submittedName>
        <fullName evidence="8">Putative acyl-CoA dehydrogenase fadE25</fullName>
        <ecNumber evidence="8">1.3.99.-</ecNumber>
    </submittedName>
</protein>
<comment type="similarity">
    <text evidence="2">Belongs to the acyl-CoA dehydrogenase family.</text>
</comment>
<dbReference type="Proteomes" id="UP000215506">
    <property type="component" value="Unassembled WGS sequence"/>
</dbReference>